<proteinExistence type="predicted"/>
<keyword evidence="3" id="KW-1185">Reference proteome</keyword>
<dbReference type="PANTHER" id="PTHR31115">
    <property type="entry name" value="OS05G0107300 PROTEIN"/>
    <property type="match status" value="1"/>
</dbReference>
<accession>A0AAV5LCE5</accession>
<organism evidence="2 3">
    <name type="scientific">Rubroshorea leprosula</name>
    <dbReference type="NCBI Taxonomy" id="152421"/>
    <lineage>
        <taxon>Eukaryota</taxon>
        <taxon>Viridiplantae</taxon>
        <taxon>Streptophyta</taxon>
        <taxon>Embryophyta</taxon>
        <taxon>Tracheophyta</taxon>
        <taxon>Spermatophyta</taxon>
        <taxon>Magnoliopsida</taxon>
        <taxon>eudicotyledons</taxon>
        <taxon>Gunneridae</taxon>
        <taxon>Pentapetalae</taxon>
        <taxon>rosids</taxon>
        <taxon>malvids</taxon>
        <taxon>Malvales</taxon>
        <taxon>Dipterocarpaceae</taxon>
        <taxon>Rubroshorea</taxon>
    </lineage>
</organism>
<evidence type="ECO:0000313" key="3">
    <source>
        <dbReference type="Proteomes" id="UP001054252"/>
    </source>
</evidence>
<reference evidence="2 3" key="1">
    <citation type="journal article" date="2021" name="Commun. Biol.">
        <title>The genome of Shorea leprosula (Dipterocarpaceae) highlights the ecological relevance of drought in aseasonal tropical rainforests.</title>
        <authorList>
            <person name="Ng K.K.S."/>
            <person name="Kobayashi M.J."/>
            <person name="Fawcett J.A."/>
            <person name="Hatakeyama M."/>
            <person name="Paape T."/>
            <person name="Ng C.H."/>
            <person name="Ang C.C."/>
            <person name="Tnah L.H."/>
            <person name="Lee C.T."/>
            <person name="Nishiyama T."/>
            <person name="Sese J."/>
            <person name="O'Brien M.J."/>
            <person name="Copetti D."/>
            <person name="Mohd Noor M.I."/>
            <person name="Ong R.C."/>
            <person name="Putra M."/>
            <person name="Sireger I.Z."/>
            <person name="Indrioko S."/>
            <person name="Kosugi Y."/>
            <person name="Izuno A."/>
            <person name="Isagi Y."/>
            <person name="Lee S.L."/>
            <person name="Shimizu K.K."/>
        </authorList>
    </citation>
    <scope>NUCLEOTIDE SEQUENCE [LARGE SCALE GENOMIC DNA]</scope>
    <source>
        <strain evidence="2">214</strain>
    </source>
</reference>
<evidence type="ECO:0000256" key="1">
    <source>
        <dbReference type="SAM" id="MobiDB-lite"/>
    </source>
</evidence>
<evidence type="ECO:0000313" key="2">
    <source>
        <dbReference type="EMBL" id="GKV34924.1"/>
    </source>
</evidence>
<feature type="region of interest" description="Disordered" evidence="1">
    <location>
        <begin position="13"/>
        <end position="39"/>
    </location>
</feature>
<dbReference type="EMBL" id="BPVZ01000108">
    <property type="protein sequence ID" value="GKV34924.1"/>
    <property type="molecule type" value="Genomic_DNA"/>
</dbReference>
<name>A0AAV5LCE5_9ROSI</name>
<gene>
    <name evidence="2" type="ORF">SLEP1_g43257</name>
</gene>
<feature type="region of interest" description="Disordered" evidence="1">
    <location>
        <begin position="126"/>
        <end position="148"/>
    </location>
</feature>
<feature type="compositionally biased region" description="Polar residues" evidence="1">
    <location>
        <begin position="25"/>
        <end position="35"/>
    </location>
</feature>
<dbReference type="PANTHER" id="PTHR31115:SF4">
    <property type="entry name" value="SPECTRIN BETA CHAIN, BRAIN"/>
    <property type="match status" value="1"/>
</dbReference>
<feature type="compositionally biased region" description="Polar residues" evidence="1">
    <location>
        <begin position="131"/>
        <end position="141"/>
    </location>
</feature>
<sequence>MLLVGDSRAVVNARQQKGAEKDGDTLSSINGSAVQTEEKIQRLPAGGEGWDSKMKKKRSAGIVGHRVANAATTQEDHSFGVAHFKLTAPVATEELKHLKESVQDASRKAKDRVRKLHDSINKLDKYREALSSKNQQRTVISPTERAGE</sequence>
<protein>
    <submittedName>
        <fullName evidence="2">Uncharacterized protein</fullName>
    </submittedName>
</protein>
<dbReference type="AlphaFoldDB" id="A0AAV5LCE5"/>
<comment type="caution">
    <text evidence="2">The sequence shown here is derived from an EMBL/GenBank/DDBJ whole genome shotgun (WGS) entry which is preliminary data.</text>
</comment>
<dbReference type="Proteomes" id="UP001054252">
    <property type="component" value="Unassembled WGS sequence"/>
</dbReference>